<reference evidence="1 2" key="1">
    <citation type="submission" date="2017-02" db="EMBL/GenBank/DDBJ databases">
        <authorList>
            <person name="Peterson S.W."/>
        </authorList>
    </citation>
    <scope>NUCLEOTIDE SEQUENCE [LARGE SCALE GENOMIC DNA]</scope>
    <source>
        <strain evidence="1 2">ATCC BAA-1030</strain>
    </source>
</reference>
<dbReference type="EMBL" id="FUXI01000031">
    <property type="protein sequence ID" value="SKA04831.1"/>
    <property type="molecule type" value="Genomic_DNA"/>
</dbReference>
<evidence type="ECO:0000313" key="2">
    <source>
        <dbReference type="Proteomes" id="UP000190328"/>
    </source>
</evidence>
<dbReference type="STRING" id="263852.SAMN02745116_02240"/>
<evidence type="ECO:0000313" key="1">
    <source>
        <dbReference type="EMBL" id="SKA04831.1"/>
    </source>
</evidence>
<dbReference type="Proteomes" id="UP000190328">
    <property type="component" value="Unassembled WGS sequence"/>
</dbReference>
<proteinExistence type="predicted"/>
<accession>A0A1T4QN02</accession>
<keyword evidence="2" id="KW-1185">Reference proteome</keyword>
<sequence length="67" mass="7714">MKLCLVGEVQTVSPKCRTLFEYIKENGGISVFELTYKKMRLRTGSKRMLDIWVPLKPHAYPTSLVLV</sequence>
<protein>
    <submittedName>
        <fullName evidence="1">Uncharacterized protein</fullName>
    </submittedName>
</protein>
<dbReference type="AlphaFoldDB" id="A0A1T4QN02"/>
<gene>
    <name evidence="1" type="ORF">SAMN02745116_02240</name>
</gene>
<name>A0A1T4QN02_9ENTE</name>
<organism evidence="1 2">
    <name type="scientific">Pilibacter termitis</name>
    <dbReference type="NCBI Taxonomy" id="263852"/>
    <lineage>
        <taxon>Bacteria</taxon>
        <taxon>Bacillati</taxon>
        <taxon>Bacillota</taxon>
        <taxon>Bacilli</taxon>
        <taxon>Lactobacillales</taxon>
        <taxon>Enterococcaceae</taxon>
        <taxon>Pilibacter</taxon>
    </lineage>
</organism>